<sequence>MVVINLYSDEKPNININIKSNKDLYNKCLNNNNQIDDVLHVITFISNICNFKRRWQLMNEFNERMNKVKNIKFYIVELAYEDQEFKITNSTNPNHLQLRTKYALWHKENLINIGISKLLPSDWKAVAWIDGDIEFEDNNWVNNTLKLLTKFDIVQLFTVCLDLNENNIPMNIWQSYGYKYCNGYTFKYDRGINYWHTGYAWACNRKFYNKIGYIYDKGVIGSGDYILTQGFLDRIACVSGNLKGFNEDIIKFIKKLKKIKIGYVPSIIKHYFHGSKINRKYIERNQILIKYNYNPSKHLTYDENNILIPTNEMSQEFLLDIKKYFFQRNDDEYYELIKK</sequence>
<reference evidence="1" key="1">
    <citation type="journal article" date="2020" name="Nature">
        <title>Giant virus diversity and host interactions through global metagenomics.</title>
        <authorList>
            <person name="Schulz F."/>
            <person name="Roux S."/>
            <person name="Paez-Espino D."/>
            <person name="Jungbluth S."/>
            <person name="Walsh D.A."/>
            <person name="Denef V.J."/>
            <person name="McMahon K.D."/>
            <person name="Konstantinidis K.T."/>
            <person name="Eloe-Fadrosh E.A."/>
            <person name="Kyrpides N.C."/>
            <person name="Woyke T."/>
        </authorList>
    </citation>
    <scope>NUCLEOTIDE SEQUENCE</scope>
    <source>
        <strain evidence="1">GVMAG-M-3300023179-82</strain>
    </source>
</reference>
<dbReference type="SUPFAM" id="SSF53448">
    <property type="entry name" value="Nucleotide-diphospho-sugar transferases"/>
    <property type="match status" value="1"/>
</dbReference>
<organism evidence="1">
    <name type="scientific">viral metagenome</name>
    <dbReference type="NCBI Taxonomy" id="1070528"/>
    <lineage>
        <taxon>unclassified sequences</taxon>
        <taxon>metagenomes</taxon>
        <taxon>organismal metagenomes</taxon>
    </lineage>
</organism>
<evidence type="ECO:0000313" key="1">
    <source>
        <dbReference type="EMBL" id="QHT76770.1"/>
    </source>
</evidence>
<accession>A0A6C0H8T0</accession>
<dbReference type="InterPro" id="IPR029044">
    <property type="entry name" value="Nucleotide-diphossugar_trans"/>
</dbReference>
<evidence type="ECO:0008006" key="2">
    <source>
        <dbReference type="Google" id="ProtNLM"/>
    </source>
</evidence>
<dbReference type="EMBL" id="MN739901">
    <property type="protein sequence ID" value="QHT76770.1"/>
    <property type="molecule type" value="Genomic_DNA"/>
</dbReference>
<protein>
    <recommendedName>
        <fullName evidence="2">Glycosyltransferase 2-like domain-containing protein</fullName>
    </recommendedName>
</protein>
<proteinExistence type="predicted"/>
<name>A0A6C0H8T0_9ZZZZ</name>
<dbReference type="AlphaFoldDB" id="A0A6C0H8T0"/>